<dbReference type="VEuPathDB" id="MicrosporidiaDB:HERIO_1973"/>
<evidence type="ECO:0000313" key="2">
    <source>
        <dbReference type="EMBL" id="ORD96056.1"/>
    </source>
</evidence>
<organism evidence="2 3">
    <name type="scientific">Hepatospora eriocheir</name>
    <dbReference type="NCBI Taxonomy" id="1081669"/>
    <lineage>
        <taxon>Eukaryota</taxon>
        <taxon>Fungi</taxon>
        <taxon>Fungi incertae sedis</taxon>
        <taxon>Microsporidia</taxon>
        <taxon>Hepatosporidae</taxon>
        <taxon>Hepatospora</taxon>
    </lineage>
</organism>
<reference evidence="2 3" key="1">
    <citation type="journal article" date="2017" name="Environ. Microbiol.">
        <title>Decay of the glycolytic pathway and adaptation to intranuclear parasitism within Enterocytozoonidae microsporidia.</title>
        <authorList>
            <person name="Wiredu Boakye D."/>
            <person name="Jaroenlak P."/>
            <person name="Prachumwat A."/>
            <person name="Williams T.A."/>
            <person name="Bateman K.S."/>
            <person name="Itsathitphaisarn O."/>
            <person name="Sritunyalucksana K."/>
            <person name="Paszkiewicz K.H."/>
            <person name="Moore K.A."/>
            <person name="Stentiford G.D."/>
            <person name="Williams B.A."/>
        </authorList>
    </citation>
    <scope>NUCLEOTIDE SEQUENCE [LARGE SCALE GENOMIC DNA]</scope>
    <source>
        <strain evidence="2 3">GB1</strain>
    </source>
</reference>
<proteinExistence type="predicted"/>
<dbReference type="AlphaFoldDB" id="A0A1X0Q8H2"/>
<protein>
    <submittedName>
        <fullName evidence="2">Uncharacterized protein</fullName>
    </submittedName>
</protein>
<keyword evidence="1" id="KW-0732">Signal</keyword>
<keyword evidence="3" id="KW-1185">Reference proteome</keyword>
<sequence>MILINFTFLIFCSSILRDDLLTRNKDSMNISESEIMLLRYFLIMYNQNEKKKKDILKIIIKNFQSVNELELFKPIKVKQSLFRSLDIFHDDYLLVYKSLIPMSINNDIDVEIFSLDVFKKSINEIIKRINIDIQSFIKYSLDKIKDEISYERDKNYNLGTYESYDCITESVHMFRFIISTKHYIKCVLKEYSIDYKYQKYINDNISLFYFLELNNLIIERPDIFNNIISYVVDVTSFNKGCFHRYKSLNISNPLVDRLNIFNNYDFIKDPTSISELFKYVNLLIREFIKIKGFIESIESDNEIRMMCINHIFSSENYSKESIFYYLNIIPVSKIRSLRKQLVSKKEKLVKAHLFKFIENFKFYKEKYLVNLRKVYNFSNLEDESKCLISLLLMIKSLDEKQRYITAEYNQIKNIMNLTKMIHLISTIPYEICLVIDRFVLKKFLKKRLETIYE</sequence>
<name>A0A1X0Q8H2_9MICR</name>
<dbReference type="VEuPathDB" id="MicrosporidiaDB:A0H76_381"/>
<dbReference type="EMBL" id="LVKB01000134">
    <property type="protein sequence ID" value="ORD96056.1"/>
    <property type="molecule type" value="Genomic_DNA"/>
</dbReference>
<evidence type="ECO:0000256" key="1">
    <source>
        <dbReference type="SAM" id="SignalP"/>
    </source>
</evidence>
<evidence type="ECO:0000313" key="3">
    <source>
        <dbReference type="Proteomes" id="UP000192356"/>
    </source>
</evidence>
<accession>A0A1X0Q8H2</accession>
<dbReference type="VEuPathDB" id="MicrosporidiaDB:A0H76_2790"/>
<feature type="chain" id="PRO_5010854693" evidence="1">
    <location>
        <begin position="18"/>
        <end position="453"/>
    </location>
</feature>
<comment type="caution">
    <text evidence="2">The sequence shown here is derived from an EMBL/GenBank/DDBJ whole genome shotgun (WGS) entry which is preliminary data.</text>
</comment>
<dbReference type="Proteomes" id="UP000192356">
    <property type="component" value="Unassembled WGS sequence"/>
</dbReference>
<gene>
    <name evidence="2" type="ORF">HERIO_1973</name>
</gene>
<feature type="signal peptide" evidence="1">
    <location>
        <begin position="1"/>
        <end position="17"/>
    </location>
</feature>